<dbReference type="GO" id="GO:0003677">
    <property type="term" value="F:DNA binding"/>
    <property type="evidence" value="ECO:0007669"/>
    <property type="project" value="UniProtKB-KW"/>
</dbReference>
<name>A0ABY1QTZ6_9BURK</name>
<dbReference type="Pfam" id="PF00486">
    <property type="entry name" value="Trans_reg_C"/>
    <property type="match status" value="1"/>
</dbReference>
<protein>
    <submittedName>
        <fullName evidence="8">DNA-binding response regulator, OmpR family, contains REC and winged-helix (WHTH) domain</fullName>
    </submittedName>
</protein>
<dbReference type="PROSITE" id="PS50110">
    <property type="entry name" value="RESPONSE_REGULATORY"/>
    <property type="match status" value="1"/>
</dbReference>
<sequence>MKIAIVDFDLTQAKSMCEILANAGHECTPFQESAELLRRFQREPYDVLVVNLQHAEEEINPVQAIRAQVPATVPILCIARSTNEEEIVASLNAGANDYLFRPIRRRELVTRILVLLRQAYPYQVSDEQLHFGPYVFEPRRGRISIMGKLVDVTKKEFDLALLFFRNVGRPLSRTLIVETVWAGNPPEISRTMDTHVSRVRNKLSLIPEHGFRLSPVYGFGYRLDQINSNKGDRQSSED</sequence>
<dbReference type="Proteomes" id="UP001158049">
    <property type="component" value="Unassembled WGS sequence"/>
</dbReference>
<evidence type="ECO:0000259" key="7">
    <source>
        <dbReference type="PROSITE" id="PS51755"/>
    </source>
</evidence>
<dbReference type="EMBL" id="FXUL01000035">
    <property type="protein sequence ID" value="SMP80351.1"/>
    <property type="molecule type" value="Genomic_DNA"/>
</dbReference>
<evidence type="ECO:0000256" key="3">
    <source>
        <dbReference type="ARBA" id="ARBA00023125"/>
    </source>
</evidence>
<dbReference type="InterPro" id="IPR036388">
    <property type="entry name" value="WH-like_DNA-bd_sf"/>
</dbReference>
<dbReference type="PANTHER" id="PTHR48111:SF40">
    <property type="entry name" value="PHOSPHATE REGULON TRANSCRIPTIONAL REGULATORY PROTEIN PHOB"/>
    <property type="match status" value="1"/>
</dbReference>
<feature type="DNA-binding region" description="OmpR/PhoB-type" evidence="5">
    <location>
        <begin position="126"/>
        <end position="225"/>
    </location>
</feature>
<keyword evidence="9" id="KW-1185">Reference proteome</keyword>
<keyword evidence="3 5" id="KW-0238">DNA-binding</keyword>
<dbReference type="CDD" id="cd00383">
    <property type="entry name" value="trans_reg_C"/>
    <property type="match status" value="1"/>
</dbReference>
<dbReference type="InterPro" id="IPR001789">
    <property type="entry name" value="Sig_transdc_resp-reg_receiver"/>
</dbReference>
<comment type="caution">
    <text evidence="8">The sequence shown here is derived from an EMBL/GenBank/DDBJ whole genome shotgun (WGS) entry which is preliminary data.</text>
</comment>
<keyword evidence="2" id="KW-0902">Two-component regulatory system</keyword>
<dbReference type="SUPFAM" id="SSF52172">
    <property type="entry name" value="CheY-like"/>
    <property type="match status" value="1"/>
</dbReference>
<evidence type="ECO:0000256" key="1">
    <source>
        <dbReference type="ARBA" id="ARBA00022553"/>
    </source>
</evidence>
<dbReference type="InterPro" id="IPR039420">
    <property type="entry name" value="WalR-like"/>
</dbReference>
<dbReference type="Gene3D" id="1.10.10.10">
    <property type="entry name" value="Winged helix-like DNA-binding domain superfamily/Winged helix DNA-binding domain"/>
    <property type="match status" value="1"/>
</dbReference>
<dbReference type="PANTHER" id="PTHR48111">
    <property type="entry name" value="REGULATOR OF RPOS"/>
    <property type="match status" value="1"/>
</dbReference>
<evidence type="ECO:0000256" key="4">
    <source>
        <dbReference type="PROSITE-ProRule" id="PRU00169"/>
    </source>
</evidence>
<evidence type="ECO:0000256" key="5">
    <source>
        <dbReference type="PROSITE-ProRule" id="PRU01091"/>
    </source>
</evidence>
<dbReference type="SUPFAM" id="SSF46894">
    <property type="entry name" value="C-terminal effector domain of the bipartite response regulators"/>
    <property type="match status" value="1"/>
</dbReference>
<reference evidence="8 9" key="1">
    <citation type="submission" date="2017-05" db="EMBL/GenBank/DDBJ databases">
        <authorList>
            <person name="Varghese N."/>
            <person name="Submissions S."/>
        </authorList>
    </citation>
    <scope>NUCLEOTIDE SEQUENCE [LARGE SCALE GENOMIC DNA]</scope>
    <source>
        <strain evidence="8 9">DSM 26001</strain>
    </source>
</reference>
<evidence type="ECO:0000313" key="8">
    <source>
        <dbReference type="EMBL" id="SMP80351.1"/>
    </source>
</evidence>
<feature type="domain" description="OmpR/PhoB-type" evidence="7">
    <location>
        <begin position="126"/>
        <end position="225"/>
    </location>
</feature>
<feature type="domain" description="Response regulatory" evidence="6">
    <location>
        <begin position="2"/>
        <end position="116"/>
    </location>
</feature>
<proteinExistence type="predicted"/>
<dbReference type="InterPro" id="IPR001867">
    <property type="entry name" value="OmpR/PhoB-type_DNA-bd"/>
</dbReference>
<organism evidence="8 9">
    <name type="scientific">Noviherbaspirillum suwonense</name>
    <dbReference type="NCBI Taxonomy" id="1224511"/>
    <lineage>
        <taxon>Bacteria</taxon>
        <taxon>Pseudomonadati</taxon>
        <taxon>Pseudomonadota</taxon>
        <taxon>Betaproteobacteria</taxon>
        <taxon>Burkholderiales</taxon>
        <taxon>Oxalobacteraceae</taxon>
        <taxon>Noviherbaspirillum</taxon>
    </lineage>
</organism>
<dbReference type="Pfam" id="PF00072">
    <property type="entry name" value="Response_reg"/>
    <property type="match status" value="1"/>
</dbReference>
<evidence type="ECO:0000259" key="6">
    <source>
        <dbReference type="PROSITE" id="PS50110"/>
    </source>
</evidence>
<dbReference type="InterPro" id="IPR011006">
    <property type="entry name" value="CheY-like_superfamily"/>
</dbReference>
<accession>A0ABY1QTZ6</accession>
<evidence type="ECO:0000313" key="9">
    <source>
        <dbReference type="Proteomes" id="UP001158049"/>
    </source>
</evidence>
<gene>
    <name evidence="8" type="ORF">SAMN06295970_13520</name>
</gene>
<dbReference type="InterPro" id="IPR016032">
    <property type="entry name" value="Sig_transdc_resp-reg_C-effctor"/>
</dbReference>
<comment type="caution">
    <text evidence="4">Lacks conserved residue(s) required for the propagation of feature annotation.</text>
</comment>
<dbReference type="Gene3D" id="3.40.50.2300">
    <property type="match status" value="1"/>
</dbReference>
<dbReference type="PROSITE" id="PS51755">
    <property type="entry name" value="OMPR_PHOB"/>
    <property type="match status" value="1"/>
</dbReference>
<dbReference type="RefSeq" id="WP_283445456.1">
    <property type="nucleotide sequence ID" value="NZ_FXUL01000035.1"/>
</dbReference>
<keyword evidence="1" id="KW-0597">Phosphoprotein</keyword>
<dbReference type="SMART" id="SM00448">
    <property type="entry name" value="REC"/>
    <property type="match status" value="1"/>
</dbReference>
<dbReference type="SMART" id="SM00862">
    <property type="entry name" value="Trans_reg_C"/>
    <property type="match status" value="1"/>
</dbReference>
<evidence type="ECO:0000256" key="2">
    <source>
        <dbReference type="ARBA" id="ARBA00023012"/>
    </source>
</evidence>